<organism evidence="7 8">
    <name type="scientific">Jaminaea rosea</name>
    <dbReference type="NCBI Taxonomy" id="1569628"/>
    <lineage>
        <taxon>Eukaryota</taxon>
        <taxon>Fungi</taxon>
        <taxon>Dikarya</taxon>
        <taxon>Basidiomycota</taxon>
        <taxon>Ustilaginomycotina</taxon>
        <taxon>Exobasidiomycetes</taxon>
        <taxon>Microstromatales</taxon>
        <taxon>Microstromatales incertae sedis</taxon>
        <taxon>Jaminaea</taxon>
    </lineage>
</organism>
<evidence type="ECO:0000256" key="1">
    <source>
        <dbReference type="ARBA" id="ARBA00004569"/>
    </source>
</evidence>
<comment type="subcellular location">
    <subcellularLocation>
        <location evidence="1">Mitochondrion intermembrane space</location>
    </subcellularLocation>
</comment>
<evidence type="ECO:0000256" key="3">
    <source>
        <dbReference type="ARBA" id="ARBA00019406"/>
    </source>
</evidence>
<dbReference type="PANTHER" id="PTHR15590">
    <property type="entry name" value="CX9C MOTIF-CONTAINING PROTEIN 4"/>
    <property type="match status" value="1"/>
</dbReference>
<dbReference type="RefSeq" id="XP_025360112.1">
    <property type="nucleotide sequence ID" value="XM_025508450.1"/>
</dbReference>
<name>A0A316UJV2_9BASI</name>
<dbReference type="SUPFAM" id="SSF47072">
    <property type="entry name" value="Cysteine alpha-hairpin motif"/>
    <property type="match status" value="1"/>
</dbReference>
<reference evidence="7 8" key="1">
    <citation type="journal article" date="2018" name="Mol. Biol. Evol.">
        <title>Broad Genomic Sampling Reveals a Smut Pathogenic Ancestry of the Fungal Clade Ustilaginomycotina.</title>
        <authorList>
            <person name="Kijpornyongpan T."/>
            <person name="Mondo S.J."/>
            <person name="Barry K."/>
            <person name="Sandor L."/>
            <person name="Lee J."/>
            <person name="Lipzen A."/>
            <person name="Pangilinan J."/>
            <person name="LaButti K."/>
            <person name="Hainaut M."/>
            <person name="Henrissat B."/>
            <person name="Grigoriev I.V."/>
            <person name="Spatafora J.W."/>
            <person name="Aime M.C."/>
        </authorList>
    </citation>
    <scope>NUCLEOTIDE SEQUENCE [LARGE SCALE GENOMIC DNA]</scope>
    <source>
        <strain evidence="7 8">MCA 5214</strain>
    </source>
</reference>
<keyword evidence="8" id="KW-1185">Reference proteome</keyword>
<dbReference type="Gene3D" id="1.10.287.1130">
    <property type="entry name" value="CytochromE C oxidase copper chaperone"/>
    <property type="match status" value="1"/>
</dbReference>
<protein>
    <recommendedName>
        <fullName evidence="3">Cx9C motif-containing protein 4, mitochondrial</fullName>
    </recommendedName>
</protein>
<evidence type="ECO:0000256" key="5">
    <source>
        <dbReference type="ARBA" id="ARBA00023157"/>
    </source>
</evidence>
<dbReference type="Proteomes" id="UP000245884">
    <property type="component" value="Unassembled WGS sequence"/>
</dbReference>
<evidence type="ECO:0000256" key="2">
    <source>
        <dbReference type="ARBA" id="ARBA00009858"/>
    </source>
</evidence>
<comment type="similarity">
    <text evidence="2">Belongs to the CMC4 family.</text>
</comment>
<dbReference type="InterPro" id="IPR027179">
    <property type="entry name" value="CMC4"/>
</dbReference>
<proteinExistence type="inferred from homology"/>
<dbReference type="GeneID" id="37030273"/>
<evidence type="ECO:0000256" key="4">
    <source>
        <dbReference type="ARBA" id="ARBA00023128"/>
    </source>
</evidence>
<evidence type="ECO:0000256" key="6">
    <source>
        <dbReference type="PIRSR" id="PIRSR627179-50"/>
    </source>
</evidence>
<dbReference type="EMBL" id="KZ819675">
    <property type="protein sequence ID" value="PWN25500.1"/>
    <property type="molecule type" value="Genomic_DNA"/>
</dbReference>
<sequence length="81" mass="9116">MAQDRLDGINPCHEHACDLQECLNKYPTQHDKCQNILVDLYRCCNKFYATKGTSAQVDACPIPTATKKKLESLGQKVDFKA</sequence>
<evidence type="ECO:0000313" key="7">
    <source>
        <dbReference type="EMBL" id="PWN25500.1"/>
    </source>
</evidence>
<feature type="disulfide bond" evidence="6">
    <location>
        <begin position="22"/>
        <end position="33"/>
    </location>
</feature>
<dbReference type="GO" id="GO:0005758">
    <property type="term" value="C:mitochondrial intermembrane space"/>
    <property type="evidence" value="ECO:0007669"/>
    <property type="project" value="UniProtKB-SubCell"/>
</dbReference>
<feature type="disulfide bond" evidence="6">
    <location>
        <begin position="12"/>
        <end position="43"/>
    </location>
</feature>
<gene>
    <name evidence="7" type="ORF">BDZ90DRAFT_262149</name>
</gene>
<dbReference type="Pfam" id="PF08991">
    <property type="entry name" value="CMC4"/>
    <property type="match status" value="1"/>
</dbReference>
<feature type="disulfide bond" evidence="6">
    <location>
        <begin position="44"/>
        <end position="60"/>
    </location>
</feature>
<accession>A0A316UJV2</accession>
<keyword evidence="4" id="KW-0496">Mitochondrion</keyword>
<evidence type="ECO:0000313" key="8">
    <source>
        <dbReference type="Proteomes" id="UP000245884"/>
    </source>
</evidence>
<dbReference type="STRING" id="1569628.A0A316UJV2"/>
<dbReference type="OrthoDB" id="13601at2759"/>
<dbReference type="PANTHER" id="PTHR15590:SF0">
    <property type="entry name" value="CX9C MOTIF-CONTAINING PROTEIN 4"/>
    <property type="match status" value="1"/>
</dbReference>
<dbReference type="AlphaFoldDB" id="A0A316UJV2"/>
<dbReference type="InterPro" id="IPR009069">
    <property type="entry name" value="Cys_alpha_HP_mot_SF"/>
</dbReference>
<keyword evidence="5 6" id="KW-1015">Disulfide bond</keyword>